<dbReference type="InterPro" id="IPR001471">
    <property type="entry name" value="AP2/ERF_dom"/>
</dbReference>
<keyword evidence="5" id="KW-0255">Endonuclease</keyword>
<dbReference type="InterPro" id="IPR036955">
    <property type="entry name" value="AP2/ERF_dom_sf"/>
</dbReference>
<evidence type="ECO:0000313" key="5">
    <source>
        <dbReference type="EMBL" id="MBC5996433.1"/>
    </source>
</evidence>
<keyword evidence="2" id="KW-0238">DNA-binding</keyword>
<comment type="caution">
    <text evidence="5">The sequence shown here is derived from an EMBL/GenBank/DDBJ whole genome shotgun (WGS) entry which is preliminary data.</text>
</comment>
<dbReference type="Gene3D" id="3.30.730.10">
    <property type="entry name" value="AP2/ERF domain"/>
    <property type="match status" value="1"/>
</dbReference>
<protein>
    <submittedName>
        <fullName evidence="5">HNH endonuclease</fullName>
    </submittedName>
</protein>
<dbReference type="Proteomes" id="UP000609849">
    <property type="component" value="Unassembled WGS sequence"/>
</dbReference>
<accession>A0ABR7JNE7</accession>
<gene>
    <name evidence="5" type="ORF">H8923_06630</name>
</gene>
<keyword evidence="5" id="KW-0540">Nuclease</keyword>
<organism evidence="5 6">
    <name type="scientific">Romboutsia faecis</name>
    <dbReference type="NCBI Taxonomy" id="2764597"/>
    <lineage>
        <taxon>Bacteria</taxon>
        <taxon>Bacillati</taxon>
        <taxon>Bacillota</taxon>
        <taxon>Clostridia</taxon>
        <taxon>Peptostreptococcales</taxon>
        <taxon>Peptostreptococcaceae</taxon>
        <taxon>Romboutsia</taxon>
    </lineage>
</organism>
<keyword evidence="6" id="KW-1185">Reference proteome</keyword>
<name>A0ABR7JNE7_9FIRM</name>
<evidence type="ECO:0000256" key="3">
    <source>
        <dbReference type="ARBA" id="ARBA00023163"/>
    </source>
</evidence>
<evidence type="ECO:0000259" key="4">
    <source>
        <dbReference type="PROSITE" id="PS51032"/>
    </source>
</evidence>
<feature type="domain" description="AP2/ERF" evidence="4">
    <location>
        <begin position="146"/>
        <end position="201"/>
    </location>
</feature>
<dbReference type="SUPFAM" id="SSF54060">
    <property type="entry name" value="His-Me finger endonucleases"/>
    <property type="match status" value="1"/>
</dbReference>
<evidence type="ECO:0000256" key="2">
    <source>
        <dbReference type="ARBA" id="ARBA00023125"/>
    </source>
</evidence>
<dbReference type="InterPro" id="IPR016177">
    <property type="entry name" value="DNA-bd_dom_sf"/>
</dbReference>
<dbReference type="Gene3D" id="3.90.75.20">
    <property type="match status" value="1"/>
</dbReference>
<dbReference type="PROSITE" id="PS51032">
    <property type="entry name" value="AP2_ERF"/>
    <property type="match status" value="1"/>
</dbReference>
<sequence>MECVVCGRYQDKLTKGMCRKHYQQWIKHNTVLDHNSRTVFDLNEIILHNNYAEMLIYNRLGDKIASTYIDLDDVDKVKKYKWGLEGRYIKNKEVGKLHRFIMSCPEDKLVDHINHNSLDNRRKNLRICTYQQNNMNVSISKRNKSGVVGVSFHKASKKWAARIKLNKKDIWLGSFEFIEDAIKARREAEIKYFGEYRNKHQ</sequence>
<evidence type="ECO:0000256" key="1">
    <source>
        <dbReference type="ARBA" id="ARBA00023015"/>
    </source>
</evidence>
<keyword evidence="5" id="KW-0378">Hydrolase</keyword>
<reference evidence="5 6" key="1">
    <citation type="submission" date="2020-08" db="EMBL/GenBank/DDBJ databases">
        <authorList>
            <person name="Liu C."/>
            <person name="Sun Q."/>
        </authorList>
    </citation>
    <scope>NUCLEOTIDE SEQUENCE [LARGE SCALE GENOMIC DNA]</scope>
    <source>
        <strain evidence="5 6">NSJ-18</strain>
    </source>
</reference>
<proteinExistence type="predicted"/>
<evidence type="ECO:0000313" key="6">
    <source>
        <dbReference type="Proteomes" id="UP000609849"/>
    </source>
</evidence>
<dbReference type="GO" id="GO:0004519">
    <property type="term" value="F:endonuclease activity"/>
    <property type="evidence" value="ECO:0007669"/>
    <property type="project" value="UniProtKB-KW"/>
</dbReference>
<dbReference type="InterPro" id="IPR003615">
    <property type="entry name" value="HNH_nuc"/>
</dbReference>
<dbReference type="SUPFAM" id="SSF54171">
    <property type="entry name" value="DNA-binding domain"/>
    <property type="match status" value="1"/>
</dbReference>
<dbReference type="RefSeq" id="WP_153973074.1">
    <property type="nucleotide sequence ID" value="NZ_JACRWE010000003.1"/>
</dbReference>
<dbReference type="EMBL" id="JACRWE010000003">
    <property type="protein sequence ID" value="MBC5996433.1"/>
    <property type="molecule type" value="Genomic_DNA"/>
</dbReference>
<dbReference type="Pfam" id="PF13392">
    <property type="entry name" value="HNH_3"/>
    <property type="match status" value="1"/>
</dbReference>
<keyword evidence="3" id="KW-0804">Transcription</keyword>
<keyword evidence="1" id="KW-0805">Transcription regulation</keyword>
<dbReference type="InterPro" id="IPR044925">
    <property type="entry name" value="His-Me_finger_sf"/>
</dbReference>